<evidence type="ECO:0000256" key="4">
    <source>
        <dbReference type="ARBA" id="ARBA00022491"/>
    </source>
</evidence>
<dbReference type="InterPro" id="IPR006575">
    <property type="entry name" value="RWD_dom"/>
</dbReference>
<comment type="caution">
    <text evidence="9">The sequence shown here is derived from an EMBL/GenBank/DDBJ whole genome shotgun (WGS) entry which is preliminary data.</text>
</comment>
<evidence type="ECO:0000256" key="6">
    <source>
        <dbReference type="ARBA" id="ARBA00023016"/>
    </source>
</evidence>
<dbReference type="Proteomes" id="UP001479436">
    <property type="component" value="Unassembled WGS sequence"/>
</dbReference>
<dbReference type="Pfam" id="PF01205">
    <property type="entry name" value="Impact_N"/>
    <property type="match status" value="1"/>
</dbReference>
<dbReference type="InterPro" id="IPR020568">
    <property type="entry name" value="Ribosomal_Su5_D2-typ_SF"/>
</dbReference>
<reference evidence="9 10" key="1">
    <citation type="submission" date="2023-04" db="EMBL/GenBank/DDBJ databases">
        <title>Genome of Basidiobolus ranarum AG-B5.</title>
        <authorList>
            <person name="Stajich J.E."/>
            <person name="Carter-House D."/>
            <person name="Gryganskyi A."/>
        </authorList>
    </citation>
    <scope>NUCLEOTIDE SEQUENCE [LARGE SCALE GENOMIC DNA]</scope>
    <source>
        <strain evidence="9 10">AG-B5</strain>
    </source>
</reference>
<protein>
    <recommendedName>
        <fullName evidence="8">RWD domain-containing protein</fullName>
    </recommendedName>
</protein>
<proteinExistence type="inferred from homology"/>
<evidence type="ECO:0000256" key="1">
    <source>
        <dbReference type="ARBA" id="ARBA00004496"/>
    </source>
</evidence>
<keyword evidence="6" id="KW-0346">Stress response</keyword>
<evidence type="ECO:0000256" key="5">
    <source>
        <dbReference type="ARBA" id="ARBA00022845"/>
    </source>
</evidence>
<dbReference type="PROSITE" id="PS50908">
    <property type="entry name" value="RWD"/>
    <property type="match status" value="1"/>
</dbReference>
<dbReference type="InterPro" id="IPR036956">
    <property type="entry name" value="Impact_N_sf"/>
</dbReference>
<dbReference type="Gene3D" id="3.30.230.30">
    <property type="entry name" value="Impact, N-terminal domain"/>
    <property type="match status" value="1"/>
</dbReference>
<dbReference type="SUPFAM" id="SSF54211">
    <property type="entry name" value="Ribosomal protein S5 domain 2-like"/>
    <property type="match status" value="1"/>
</dbReference>
<comment type="subcellular location">
    <subcellularLocation>
        <location evidence="1">Cytoplasm</location>
    </subcellularLocation>
</comment>
<dbReference type="InterPro" id="IPR016135">
    <property type="entry name" value="UBQ-conjugating_enzyme/RWD"/>
</dbReference>
<evidence type="ECO:0000313" key="10">
    <source>
        <dbReference type="Proteomes" id="UP001479436"/>
    </source>
</evidence>
<feature type="domain" description="RWD" evidence="8">
    <location>
        <begin position="14"/>
        <end position="127"/>
    </location>
</feature>
<sequence>MEEEFAQNISQQEEEILALSSIYGDLFIKEKDSESSYLCRIPLQVEEEWQREVKIRIYFPPTYPSQDPPLFEIVRGNPRFMDHLTSKEFYVDDDTLQELLSGLSSLWENCEVVFTWVEWTKEFLEDRLKEKVELWKQELQELPEEKEQMIVDYNQIEEEEELEGNKKFVEADKIVDCPEIITGEPLIDRKSVFVAHVATVKNVEEVRAVFQKLLQDKKVARATHNMSAYRILQEGDIMLQDNDDDGETAAGRRLLHLMQILDVKNVLVVVSRWYGGIPLHADRFKDINNCARDLLEQCGYIEEESSEKKTSKSKKKSKK</sequence>
<keyword evidence="7" id="KW-0175">Coiled coil</keyword>
<keyword evidence="4" id="KW-0678">Repressor</keyword>
<dbReference type="Gene3D" id="3.10.110.10">
    <property type="entry name" value="Ubiquitin Conjugating Enzyme"/>
    <property type="match status" value="1"/>
</dbReference>
<evidence type="ECO:0000256" key="3">
    <source>
        <dbReference type="ARBA" id="ARBA00022490"/>
    </source>
</evidence>
<dbReference type="InterPro" id="IPR023582">
    <property type="entry name" value="Impact"/>
</dbReference>
<dbReference type="EMBL" id="JASJQH010000126">
    <property type="protein sequence ID" value="KAK9766767.1"/>
    <property type="molecule type" value="Genomic_DNA"/>
</dbReference>
<keyword evidence="5" id="KW-0810">Translation regulation</keyword>
<dbReference type="SMART" id="SM00591">
    <property type="entry name" value="RWD"/>
    <property type="match status" value="1"/>
</dbReference>
<comment type="similarity">
    <text evidence="2">Belongs to the IMPACT family.</text>
</comment>
<dbReference type="Pfam" id="PF05773">
    <property type="entry name" value="RWD"/>
    <property type="match status" value="1"/>
</dbReference>
<keyword evidence="3" id="KW-0963">Cytoplasm</keyword>
<evidence type="ECO:0000259" key="8">
    <source>
        <dbReference type="PROSITE" id="PS50908"/>
    </source>
</evidence>
<dbReference type="CDD" id="cd23821">
    <property type="entry name" value="RWD_IMPACT"/>
    <property type="match status" value="1"/>
</dbReference>
<accession>A0ABR2WZ10</accession>
<feature type="coiled-coil region" evidence="7">
    <location>
        <begin position="125"/>
        <end position="159"/>
    </location>
</feature>
<name>A0ABR2WZ10_9FUNG</name>
<dbReference type="PANTHER" id="PTHR16301:SF25">
    <property type="entry name" value="PROTEIN IMPACT"/>
    <property type="match status" value="1"/>
</dbReference>
<dbReference type="SUPFAM" id="SSF54495">
    <property type="entry name" value="UBC-like"/>
    <property type="match status" value="1"/>
</dbReference>
<keyword evidence="10" id="KW-1185">Reference proteome</keyword>
<gene>
    <name evidence="9" type="ORF">K7432_003906</name>
</gene>
<evidence type="ECO:0000313" key="9">
    <source>
        <dbReference type="EMBL" id="KAK9766767.1"/>
    </source>
</evidence>
<evidence type="ECO:0000256" key="7">
    <source>
        <dbReference type="SAM" id="Coils"/>
    </source>
</evidence>
<evidence type="ECO:0000256" key="2">
    <source>
        <dbReference type="ARBA" id="ARBA00007665"/>
    </source>
</evidence>
<dbReference type="InterPro" id="IPR001498">
    <property type="entry name" value="Impact_N"/>
</dbReference>
<organism evidence="9 10">
    <name type="scientific">Basidiobolus ranarum</name>
    <dbReference type="NCBI Taxonomy" id="34480"/>
    <lineage>
        <taxon>Eukaryota</taxon>
        <taxon>Fungi</taxon>
        <taxon>Fungi incertae sedis</taxon>
        <taxon>Zoopagomycota</taxon>
        <taxon>Entomophthoromycotina</taxon>
        <taxon>Basidiobolomycetes</taxon>
        <taxon>Basidiobolales</taxon>
        <taxon>Basidiobolaceae</taxon>
        <taxon>Basidiobolus</taxon>
    </lineage>
</organism>
<dbReference type="PANTHER" id="PTHR16301">
    <property type="entry name" value="IMPACT-RELATED"/>
    <property type="match status" value="1"/>
</dbReference>